<dbReference type="HOGENOM" id="CLU_1496804_0_0_1"/>
<sequence>MFPKTQFRDTVDRVERVCRSRRMLINMSMWRDANRTSNHTGRDSNKSDTDEETDKQEETSGQSRIAPAPTMSVTTSNMNGPQSHQTVDEDLWDDLDDAIEQAQEQERRGETLPIASKEGPQSIPDDDDLEEWFNTGPTISNTKFIAHPKPPDDMEIDDTPPQRRMLSPPTADNWDDDLFA</sequence>
<evidence type="ECO:0000313" key="2">
    <source>
        <dbReference type="EMBL" id="CCA69686.1"/>
    </source>
</evidence>
<organism evidence="2 3">
    <name type="scientific">Serendipita indica (strain DSM 11827)</name>
    <name type="common">Root endophyte fungus</name>
    <name type="synonym">Piriformospora indica</name>
    <dbReference type="NCBI Taxonomy" id="1109443"/>
    <lineage>
        <taxon>Eukaryota</taxon>
        <taxon>Fungi</taxon>
        <taxon>Dikarya</taxon>
        <taxon>Basidiomycota</taxon>
        <taxon>Agaricomycotina</taxon>
        <taxon>Agaricomycetes</taxon>
        <taxon>Sebacinales</taxon>
        <taxon>Serendipitaceae</taxon>
        <taxon>Serendipita</taxon>
    </lineage>
</organism>
<dbReference type="Proteomes" id="UP000007148">
    <property type="component" value="Unassembled WGS sequence"/>
</dbReference>
<keyword evidence="3" id="KW-1185">Reference proteome</keyword>
<protein>
    <submittedName>
        <fullName evidence="2">Uncharacterized protein</fullName>
    </submittedName>
</protein>
<feature type="region of interest" description="Disordered" evidence="1">
    <location>
        <begin position="29"/>
        <end position="180"/>
    </location>
</feature>
<evidence type="ECO:0000313" key="3">
    <source>
        <dbReference type="Proteomes" id="UP000007148"/>
    </source>
</evidence>
<evidence type="ECO:0000256" key="1">
    <source>
        <dbReference type="SAM" id="MobiDB-lite"/>
    </source>
</evidence>
<accession>G4TED1</accession>
<dbReference type="EMBL" id="CAFZ01000060">
    <property type="protein sequence ID" value="CCA69686.1"/>
    <property type="molecule type" value="Genomic_DNA"/>
</dbReference>
<dbReference type="AlphaFoldDB" id="G4TED1"/>
<reference evidence="2 3" key="1">
    <citation type="journal article" date="2011" name="PLoS Pathog.">
        <title>Endophytic Life Strategies Decoded by Genome and Transcriptome Analyses of the Mutualistic Root Symbiont Piriformospora indica.</title>
        <authorList>
            <person name="Zuccaro A."/>
            <person name="Lahrmann U."/>
            <person name="Guldener U."/>
            <person name="Langen G."/>
            <person name="Pfiffi S."/>
            <person name="Biedenkopf D."/>
            <person name="Wong P."/>
            <person name="Samans B."/>
            <person name="Grimm C."/>
            <person name="Basiewicz M."/>
            <person name="Murat C."/>
            <person name="Martin F."/>
            <person name="Kogel K.H."/>
        </authorList>
    </citation>
    <scope>NUCLEOTIDE SEQUENCE [LARGE SCALE GENOMIC DNA]</scope>
    <source>
        <strain evidence="2 3">DSM 11827</strain>
    </source>
</reference>
<feature type="compositionally biased region" description="Acidic residues" evidence="1">
    <location>
        <begin position="88"/>
        <end position="99"/>
    </location>
</feature>
<feature type="compositionally biased region" description="Polar residues" evidence="1">
    <location>
        <begin position="71"/>
        <end position="85"/>
    </location>
</feature>
<dbReference type="STRING" id="1109443.G4TED1"/>
<gene>
    <name evidence="2" type="ORF">PIIN_03625</name>
</gene>
<comment type="caution">
    <text evidence="2">The sequence shown here is derived from an EMBL/GenBank/DDBJ whole genome shotgun (WGS) entry which is preliminary data.</text>
</comment>
<dbReference type="InParanoid" id="G4TED1"/>
<dbReference type="OrthoDB" id="437078at2759"/>
<proteinExistence type="predicted"/>
<name>G4TED1_SERID</name>